<name>A0AAP0PUB2_9MAGN</name>
<evidence type="ECO:0000256" key="1">
    <source>
        <dbReference type="SAM" id="MobiDB-lite"/>
    </source>
</evidence>
<dbReference type="AlphaFoldDB" id="A0AAP0PUB2"/>
<dbReference type="Pfam" id="PF03004">
    <property type="entry name" value="Transposase_24"/>
    <property type="match status" value="1"/>
</dbReference>
<comment type="caution">
    <text evidence="2">The sequence shown here is derived from an EMBL/GenBank/DDBJ whole genome shotgun (WGS) entry which is preliminary data.</text>
</comment>
<reference evidence="2 3" key="1">
    <citation type="submission" date="2024-01" db="EMBL/GenBank/DDBJ databases">
        <title>Genome assemblies of Stephania.</title>
        <authorList>
            <person name="Yang L."/>
        </authorList>
    </citation>
    <scope>NUCLEOTIDE SEQUENCE [LARGE SCALE GENOMIC DNA]</scope>
    <source>
        <strain evidence="2">QJT</strain>
        <tissue evidence="2">Leaf</tissue>
    </source>
</reference>
<sequence>MVLQIARRCWKQHKSKITSDLLEANKKDDRAKTILDVRPSNVLNDEEWDDFVKERFSPSYQATREKFKVMRKNKKLLHTMSRKGYACTEDEMITEKGSSEEVTRVGVWRLGHVKKNGEPVNEDVSSKLEETKKCTTKNPTTNNIKDDVLAKILGPERHGRVRGPGAGATLSRIEFQN</sequence>
<evidence type="ECO:0000313" key="3">
    <source>
        <dbReference type="Proteomes" id="UP001417504"/>
    </source>
</evidence>
<dbReference type="EMBL" id="JBBNAE010000001">
    <property type="protein sequence ID" value="KAK9155140.1"/>
    <property type="molecule type" value="Genomic_DNA"/>
</dbReference>
<evidence type="ECO:0000313" key="2">
    <source>
        <dbReference type="EMBL" id="KAK9155140.1"/>
    </source>
</evidence>
<dbReference type="Proteomes" id="UP001417504">
    <property type="component" value="Unassembled WGS sequence"/>
</dbReference>
<dbReference type="InterPro" id="IPR004252">
    <property type="entry name" value="Probable_transposase_24"/>
</dbReference>
<protein>
    <submittedName>
        <fullName evidence="2">Uncharacterized protein</fullName>
    </submittedName>
</protein>
<proteinExistence type="predicted"/>
<dbReference type="PANTHER" id="PTHR33018">
    <property type="entry name" value="OS10G0338966 PROTEIN-RELATED"/>
    <property type="match status" value="1"/>
</dbReference>
<gene>
    <name evidence="2" type="ORF">Sjap_002620</name>
</gene>
<keyword evidence="3" id="KW-1185">Reference proteome</keyword>
<organism evidence="2 3">
    <name type="scientific">Stephania japonica</name>
    <dbReference type="NCBI Taxonomy" id="461633"/>
    <lineage>
        <taxon>Eukaryota</taxon>
        <taxon>Viridiplantae</taxon>
        <taxon>Streptophyta</taxon>
        <taxon>Embryophyta</taxon>
        <taxon>Tracheophyta</taxon>
        <taxon>Spermatophyta</taxon>
        <taxon>Magnoliopsida</taxon>
        <taxon>Ranunculales</taxon>
        <taxon>Menispermaceae</taxon>
        <taxon>Menispermoideae</taxon>
        <taxon>Cissampelideae</taxon>
        <taxon>Stephania</taxon>
    </lineage>
</organism>
<dbReference type="PANTHER" id="PTHR33018:SF34">
    <property type="entry name" value="OS02G0472350 PROTEIN"/>
    <property type="match status" value="1"/>
</dbReference>
<accession>A0AAP0PUB2</accession>
<feature type="region of interest" description="Disordered" evidence="1">
    <location>
        <begin position="157"/>
        <end position="177"/>
    </location>
</feature>